<dbReference type="GO" id="GO:0006508">
    <property type="term" value="P:proteolysis"/>
    <property type="evidence" value="ECO:0007669"/>
    <property type="project" value="InterPro"/>
</dbReference>
<evidence type="ECO:0000256" key="4">
    <source>
        <dbReference type="SAM" id="SignalP"/>
    </source>
</evidence>
<dbReference type="Proteomes" id="UP001251528">
    <property type="component" value="Unassembled WGS sequence"/>
</dbReference>
<feature type="compositionally biased region" description="Polar residues" evidence="3">
    <location>
        <begin position="449"/>
        <end position="468"/>
    </location>
</feature>
<feature type="region of interest" description="Disordered" evidence="3">
    <location>
        <begin position="435"/>
        <end position="531"/>
    </location>
</feature>
<dbReference type="GO" id="GO:0004190">
    <property type="term" value="F:aspartic-type endopeptidase activity"/>
    <property type="evidence" value="ECO:0007669"/>
    <property type="project" value="UniProtKB-KW"/>
</dbReference>
<dbReference type="PANTHER" id="PTHR47966:SF65">
    <property type="entry name" value="ASPARTIC-TYPE ENDOPEPTIDASE"/>
    <property type="match status" value="1"/>
</dbReference>
<dbReference type="InterPro" id="IPR001969">
    <property type="entry name" value="Aspartic_peptidase_AS"/>
</dbReference>
<comment type="similarity">
    <text evidence="1">Belongs to the peptidase A1 family.</text>
</comment>
<dbReference type="PANTHER" id="PTHR47966">
    <property type="entry name" value="BETA-SITE APP-CLEAVING ENZYME, ISOFORM A-RELATED"/>
    <property type="match status" value="1"/>
</dbReference>
<accession>A0AAJ0CCZ6</accession>
<evidence type="ECO:0000313" key="6">
    <source>
        <dbReference type="EMBL" id="KAK2590267.1"/>
    </source>
</evidence>
<dbReference type="SUPFAM" id="SSF50630">
    <property type="entry name" value="Acid proteases"/>
    <property type="match status" value="2"/>
</dbReference>
<dbReference type="InterPro" id="IPR033121">
    <property type="entry name" value="PEPTIDASE_A1"/>
</dbReference>
<feature type="chain" id="PRO_5042476676" description="Peptidase A1 domain-containing protein" evidence="4">
    <location>
        <begin position="24"/>
        <end position="585"/>
    </location>
</feature>
<protein>
    <recommendedName>
        <fullName evidence="5">Peptidase A1 domain-containing protein</fullName>
    </recommendedName>
</protein>
<dbReference type="AlphaFoldDB" id="A0AAJ0CCZ6"/>
<dbReference type="InterPro" id="IPR001461">
    <property type="entry name" value="Aspartic_peptidase_A1"/>
</dbReference>
<comment type="caution">
    <text evidence="6">The sequence shown here is derived from an EMBL/GenBank/DDBJ whole genome shotgun (WGS) entry which is preliminary data.</text>
</comment>
<dbReference type="EMBL" id="JASWJB010000461">
    <property type="protein sequence ID" value="KAK2590267.1"/>
    <property type="molecule type" value="Genomic_DNA"/>
</dbReference>
<evidence type="ECO:0000313" key="7">
    <source>
        <dbReference type="Proteomes" id="UP001251528"/>
    </source>
</evidence>
<keyword evidence="2" id="KW-0645">Protease</keyword>
<name>A0AAJ0CCZ6_9HYPO</name>
<dbReference type="Gene3D" id="2.40.70.10">
    <property type="entry name" value="Acid Proteases"/>
    <property type="match status" value="2"/>
</dbReference>
<keyword evidence="2" id="KW-0378">Hydrolase</keyword>
<sequence>MKATYLMLRVSGPLLILSGQVTAQAAANLEVSQIKKVTDATQGGFRPFMEFSVAGQVMMGLLDTGSSDLTVPRTGSAFCKSAGQQCDGTTTGFKTGSFDPGNTGNLAKDLNVPLKATFTGGAGFTGRFIEALLQVVPNGISVPVQMGLVEGGGVPAGEVSFPVIGVGPVQGESTKKNYPNIPARFKQENSTKVNAFGLYLGDFRKYMQIFARLALFLLFQSLPRMSHFMSRPQLGLTTCLGSPDNGTLIWGGFDAAKIEGELKAAPLLRTQDNALPSYVVDFSSVRLQSAKASQSAQGQGRTTGRTKALFEADDSLPWSGQFRQRTSSSTGRSRVRAGSYEHLRLRVSKRDILRRQRDGNLLTNDAPPVALLDTGAPSLVLPLRTIESLGKSLGGRPGPQGEFLVDCARVSGMELVFGMNKDAIQVRVPLDSIMAAPEKGRGPSGGPGNDNSQRGDAQSFGGNTKGSYRNNNGGNDRGGNDGAGNDRGGNDGAGNDRGGNNRGANDRAGNGRAGNGGTLGTGGSGNTCKLELDPVEGDSPPVLGAPAMQHMYIVFDNDSEVLMIAQARPNEARSDVRPYVPSGRK</sequence>
<evidence type="ECO:0000256" key="2">
    <source>
        <dbReference type="ARBA" id="ARBA00022750"/>
    </source>
</evidence>
<feature type="domain" description="Peptidase A1" evidence="5">
    <location>
        <begin position="368"/>
        <end position="436"/>
    </location>
</feature>
<dbReference type="Pfam" id="PF00026">
    <property type="entry name" value="Asp"/>
    <property type="match status" value="1"/>
</dbReference>
<evidence type="ECO:0000256" key="3">
    <source>
        <dbReference type="SAM" id="MobiDB-lite"/>
    </source>
</evidence>
<evidence type="ECO:0000256" key="1">
    <source>
        <dbReference type="ARBA" id="ARBA00007447"/>
    </source>
</evidence>
<feature type="compositionally biased region" description="Gly residues" evidence="3">
    <location>
        <begin position="475"/>
        <end position="501"/>
    </location>
</feature>
<keyword evidence="4" id="KW-0732">Signal</keyword>
<evidence type="ECO:0000259" key="5">
    <source>
        <dbReference type="Pfam" id="PF00026"/>
    </source>
</evidence>
<dbReference type="PROSITE" id="PS00141">
    <property type="entry name" value="ASP_PROTEASE"/>
    <property type="match status" value="2"/>
</dbReference>
<keyword evidence="7" id="KW-1185">Reference proteome</keyword>
<feature type="compositionally biased region" description="Gly residues" evidence="3">
    <location>
        <begin position="511"/>
        <end position="525"/>
    </location>
</feature>
<feature type="signal peptide" evidence="4">
    <location>
        <begin position="1"/>
        <end position="23"/>
    </location>
</feature>
<proteinExistence type="inferred from homology"/>
<gene>
    <name evidence="6" type="ORF">QQS21_012048</name>
</gene>
<keyword evidence="2" id="KW-0064">Aspartyl protease</keyword>
<reference evidence="6" key="1">
    <citation type="submission" date="2023-06" db="EMBL/GenBank/DDBJ databases">
        <title>Conoideocrella luteorostrata (Hypocreales: Clavicipitaceae), a potential biocontrol fungus for elongate hemlock scale in United States Christmas tree production areas.</title>
        <authorList>
            <person name="Barrett H."/>
            <person name="Lovett B."/>
            <person name="Macias A.M."/>
            <person name="Stajich J.E."/>
            <person name="Kasson M.T."/>
        </authorList>
    </citation>
    <scope>NUCLEOTIDE SEQUENCE</scope>
    <source>
        <strain evidence="6">ARSEF 14590</strain>
    </source>
</reference>
<organism evidence="6 7">
    <name type="scientific">Conoideocrella luteorostrata</name>
    <dbReference type="NCBI Taxonomy" id="1105319"/>
    <lineage>
        <taxon>Eukaryota</taxon>
        <taxon>Fungi</taxon>
        <taxon>Dikarya</taxon>
        <taxon>Ascomycota</taxon>
        <taxon>Pezizomycotina</taxon>
        <taxon>Sordariomycetes</taxon>
        <taxon>Hypocreomycetidae</taxon>
        <taxon>Hypocreales</taxon>
        <taxon>Clavicipitaceae</taxon>
        <taxon>Conoideocrella</taxon>
    </lineage>
</organism>
<dbReference type="InterPro" id="IPR021109">
    <property type="entry name" value="Peptidase_aspartic_dom_sf"/>
</dbReference>